<reference evidence="1 2" key="1">
    <citation type="journal article" date="2021" name="BMC Genomics">
        <title>Telomere-to-telomere genome assembly of asparaginase-producing Trichoderma simmonsii.</title>
        <authorList>
            <person name="Chung D."/>
            <person name="Kwon Y.M."/>
            <person name="Yang Y."/>
        </authorList>
    </citation>
    <scope>NUCLEOTIDE SEQUENCE [LARGE SCALE GENOMIC DNA]</scope>
    <source>
        <strain evidence="1 2">GH-Sj1</strain>
    </source>
</reference>
<accession>A0A8G0LGX6</accession>
<sequence>MANRPPPSGMGRIGCVYEWLGICGHDAIVKNEITICKTRDTVYHYAAVLPKPLRAANVCEHPDLGDFVVRTPGMRGLAVRIVHDEYYAKDPLWMLHCFL</sequence>
<dbReference type="Proteomes" id="UP000826661">
    <property type="component" value="Chromosome IV"/>
</dbReference>
<keyword evidence="2" id="KW-1185">Reference proteome</keyword>
<evidence type="ECO:0000313" key="1">
    <source>
        <dbReference type="EMBL" id="QYT00558.1"/>
    </source>
</evidence>
<protein>
    <submittedName>
        <fullName evidence="1">Uncharacterized protein</fullName>
    </submittedName>
</protein>
<dbReference type="EMBL" id="CP075867">
    <property type="protein sequence ID" value="QYT00558.1"/>
    <property type="molecule type" value="Genomic_DNA"/>
</dbReference>
<name>A0A8G0LGX6_9HYPO</name>
<evidence type="ECO:0000313" key="2">
    <source>
        <dbReference type="Proteomes" id="UP000826661"/>
    </source>
</evidence>
<organism evidence="1 2">
    <name type="scientific">Trichoderma simmonsii</name>
    <dbReference type="NCBI Taxonomy" id="1491479"/>
    <lineage>
        <taxon>Eukaryota</taxon>
        <taxon>Fungi</taxon>
        <taxon>Dikarya</taxon>
        <taxon>Ascomycota</taxon>
        <taxon>Pezizomycotina</taxon>
        <taxon>Sordariomycetes</taxon>
        <taxon>Hypocreomycetidae</taxon>
        <taxon>Hypocreales</taxon>
        <taxon>Hypocreaceae</taxon>
        <taxon>Trichoderma</taxon>
    </lineage>
</organism>
<gene>
    <name evidence="1" type="ORF">H0G86_007638</name>
</gene>
<proteinExistence type="predicted"/>
<dbReference type="AlphaFoldDB" id="A0A8G0LGX6"/>